<accession>A0A0W0WVQ4</accession>
<organism evidence="2 3">
    <name type="scientific">Legionella nautarum</name>
    <dbReference type="NCBI Taxonomy" id="45070"/>
    <lineage>
        <taxon>Bacteria</taxon>
        <taxon>Pseudomonadati</taxon>
        <taxon>Pseudomonadota</taxon>
        <taxon>Gammaproteobacteria</taxon>
        <taxon>Legionellales</taxon>
        <taxon>Legionellaceae</taxon>
        <taxon>Legionella</taxon>
    </lineage>
</organism>
<dbReference type="EMBL" id="LNYO01000013">
    <property type="protein sequence ID" value="KTD36400.1"/>
    <property type="molecule type" value="Genomic_DNA"/>
</dbReference>
<protein>
    <submittedName>
        <fullName evidence="2">Uncharacterized protein</fullName>
    </submittedName>
</protein>
<keyword evidence="3" id="KW-1185">Reference proteome</keyword>
<proteinExistence type="predicted"/>
<sequence length="240" mass="26880">MKKLLLFFSLSFCFMLFSSFSYSENNNQPFSIKTYKFTFSKEDQFKVSFADYPKGEEDFYELQFAEDAQLPAEITTTSRSLKISGNNHSDDLFMYAYKKLEGLKANTKYQVHFSVEFASNGAADSIGTGGSASSVYVKLGAVAEKPQRYLDEANFYRMALDKGNQLSDGKDMILLGSIGVDSQSAVYRIKTLSNLSSHYSATTNSKGELWLVLGTDSAFESKTTIYYTNIIATFKEINSD</sequence>
<evidence type="ECO:0000313" key="2">
    <source>
        <dbReference type="EMBL" id="KTD36400.1"/>
    </source>
</evidence>
<dbReference type="STRING" id="45070.Lnau_1384"/>
<dbReference type="PATRIC" id="fig|45070.6.peg.1452"/>
<feature type="chain" id="PRO_5006915879" evidence="1">
    <location>
        <begin position="24"/>
        <end position="240"/>
    </location>
</feature>
<dbReference type="OrthoDB" id="6382175at2"/>
<evidence type="ECO:0000256" key="1">
    <source>
        <dbReference type="SAM" id="SignalP"/>
    </source>
</evidence>
<keyword evidence="1" id="KW-0732">Signal</keyword>
<dbReference type="RefSeq" id="WP_058504402.1">
    <property type="nucleotide sequence ID" value="NZ_CAAAIF010000014.1"/>
</dbReference>
<evidence type="ECO:0000313" key="3">
    <source>
        <dbReference type="Proteomes" id="UP000054725"/>
    </source>
</evidence>
<gene>
    <name evidence="2" type="ORF">Lnau_1384</name>
</gene>
<feature type="signal peptide" evidence="1">
    <location>
        <begin position="1"/>
        <end position="23"/>
    </location>
</feature>
<dbReference type="AlphaFoldDB" id="A0A0W0WVQ4"/>
<reference evidence="2 3" key="1">
    <citation type="submission" date="2015-11" db="EMBL/GenBank/DDBJ databases">
        <title>Genomic analysis of 38 Legionella species identifies large and diverse effector repertoires.</title>
        <authorList>
            <person name="Burstein D."/>
            <person name="Amaro F."/>
            <person name="Zusman T."/>
            <person name="Lifshitz Z."/>
            <person name="Cohen O."/>
            <person name="Gilbert J.A."/>
            <person name="Pupko T."/>
            <person name="Shuman H.A."/>
            <person name="Segal G."/>
        </authorList>
    </citation>
    <scope>NUCLEOTIDE SEQUENCE [LARGE SCALE GENOMIC DNA]</scope>
    <source>
        <strain evidence="2 3">ATCC 49506</strain>
    </source>
</reference>
<comment type="caution">
    <text evidence="2">The sequence shown here is derived from an EMBL/GenBank/DDBJ whole genome shotgun (WGS) entry which is preliminary data.</text>
</comment>
<name>A0A0W0WVQ4_9GAMM</name>
<dbReference type="Proteomes" id="UP000054725">
    <property type="component" value="Unassembled WGS sequence"/>
</dbReference>